<dbReference type="Proteomes" id="UP001319827">
    <property type="component" value="Chromosome"/>
</dbReference>
<reference evidence="2 3" key="1">
    <citation type="journal article" date="2016" name="C (Basel)">
        <title>Selective Growth of and Electricity Production by Marine Exoelectrogenic Bacteria in Self-Aggregated Hydrogel of Microbially Reduced Graphene Oxide.</title>
        <authorList>
            <person name="Yoshida N."/>
            <person name="Goto Y."/>
            <person name="Miyata Y."/>
        </authorList>
    </citation>
    <scope>NUCLEOTIDE SEQUENCE [LARGE SCALE GENOMIC DNA]</scope>
    <source>
        <strain evidence="2 3">NIT-T3</strain>
    </source>
</reference>
<evidence type="ECO:0000313" key="2">
    <source>
        <dbReference type="EMBL" id="BCR06069.1"/>
    </source>
</evidence>
<dbReference type="InterPro" id="IPR045613">
    <property type="entry name" value="DUF6448"/>
</dbReference>
<name>A0ABN6E2M8_9BACT</name>
<gene>
    <name evidence="2" type="ORF">DESUT3_31380</name>
</gene>
<feature type="signal peptide" evidence="1">
    <location>
        <begin position="1"/>
        <end position="30"/>
    </location>
</feature>
<proteinExistence type="predicted"/>
<dbReference type="Pfam" id="PF20046">
    <property type="entry name" value="DUF6448"/>
    <property type="match status" value="1"/>
</dbReference>
<protein>
    <submittedName>
        <fullName evidence="2">Uncharacterized protein</fullName>
    </submittedName>
</protein>
<organism evidence="2 3">
    <name type="scientific">Desulfuromonas versatilis</name>
    <dbReference type="NCBI Taxonomy" id="2802975"/>
    <lineage>
        <taxon>Bacteria</taxon>
        <taxon>Pseudomonadati</taxon>
        <taxon>Thermodesulfobacteriota</taxon>
        <taxon>Desulfuromonadia</taxon>
        <taxon>Desulfuromonadales</taxon>
        <taxon>Desulfuromonadaceae</taxon>
        <taxon>Desulfuromonas</taxon>
    </lineage>
</organism>
<dbReference type="EMBL" id="AP024355">
    <property type="protein sequence ID" value="BCR06069.1"/>
    <property type="molecule type" value="Genomic_DNA"/>
</dbReference>
<evidence type="ECO:0000313" key="3">
    <source>
        <dbReference type="Proteomes" id="UP001319827"/>
    </source>
</evidence>
<dbReference type="RefSeq" id="WP_221249450.1">
    <property type="nucleotide sequence ID" value="NZ_AP024355.1"/>
</dbReference>
<keyword evidence="1" id="KW-0732">Signal</keyword>
<feature type="chain" id="PRO_5047395675" evidence="1">
    <location>
        <begin position="31"/>
        <end position="207"/>
    </location>
</feature>
<sequence length="207" mass="22204">MKTAPSSSKQILTAAAFILATLLAPQAVLAHCDTLDGPVVAEARVALDQGEVTPVLKWVKAENEQVIREAFAHALAVRKLGPEARNLADRYFFETLVRIHRAGEGAPYTGLKAAGAVEPVVAKADQALEQGSVDNLARAIAAHTEEGIRERFGRAVETRKHAQQSVQAGREFVEAYVSYVHYVEGIAQSVHGAPHHGEALPTAGHQH</sequence>
<accession>A0ABN6E2M8</accession>
<evidence type="ECO:0000256" key="1">
    <source>
        <dbReference type="SAM" id="SignalP"/>
    </source>
</evidence>
<reference evidence="2 3" key="2">
    <citation type="journal article" date="2021" name="Int. J. Syst. Evol. Microbiol.">
        <title>Isolation and Polyphasic Characterization of Desulfuromonas versatilis sp. Nov., an Electrogenic Bacteria Capable of Versatile Metabolism Isolated from a Graphene Oxide-Reducing Enrichment Culture.</title>
        <authorList>
            <person name="Xie L."/>
            <person name="Yoshida N."/>
            <person name="Ishii S."/>
            <person name="Meng L."/>
        </authorList>
    </citation>
    <scope>NUCLEOTIDE SEQUENCE [LARGE SCALE GENOMIC DNA]</scope>
    <source>
        <strain evidence="2 3">NIT-T3</strain>
    </source>
</reference>
<keyword evidence="3" id="KW-1185">Reference proteome</keyword>